<evidence type="ECO:0000256" key="11">
    <source>
        <dbReference type="ARBA" id="ARBA00044291"/>
    </source>
</evidence>
<keyword evidence="10 12" id="KW-0275">Fatty acid biosynthesis</keyword>
<feature type="region of interest" description="Disordered" evidence="13">
    <location>
        <begin position="300"/>
        <end position="329"/>
    </location>
</feature>
<dbReference type="EC" id="2.3.1.-" evidence="12"/>
<accession>A0A0S4KMP5</accession>
<evidence type="ECO:0000256" key="3">
    <source>
        <dbReference type="ARBA" id="ARBA00022516"/>
    </source>
</evidence>
<gene>
    <name evidence="14" type="ORF">BSAL_19500</name>
</gene>
<dbReference type="OMA" id="IVTINIW"/>
<evidence type="ECO:0000256" key="12">
    <source>
        <dbReference type="RuleBase" id="RU361115"/>
    </source>
</evidence>
<keyword evidence="9 12" id="KW-0472">Membrane</keyword>
<dbReference type="OrthoDB" id="10259681at2759"/>
<dbReference type="GO" id="GO:0034626">
    <property type="term" value="P:fatty acid elongation, polyunsaturated fatty acid"/>
    <property type="evidence" value="ECO:0007669"/>
    <property type="project" value="TreeGrafter"/>
</dbReference>
<dbReference type="PANTHER" id="PTHR11157">
    <property type="entry name" value="FATTY ACID ACYL TRANSFERASE-RELATED"/>
    <property type="match status" value="1"/>
</dbReference>
<evidence type="ECO:0000256" key="2">
    <source>
        <dbReference type="ARBA" id="ARBA00007263"/>
    </source>
</evidence>
<dbReference type="GO" id="GO:0019367">
    <property type="term" value="P:fatty acid elongation, saturated fatty acid"/>
    <property type="evidence" value="ECO:0007669"/>
    <property type="project" value="TreeGrafter"/>
</dbReference>
<dbReference type="Pfam" id="PF01151">
    <property type="entry name" value="ELO"/>
    <property type="match status" value="1"/>
</dbReference>
<feature type="non-terminal residue" evidence="14">
    <location>
        <position position="1"/>
    </location>
</feature>
<evidence type="ECO:0000256" key="8">
    <source>
        <dbReference type="ARBA" id="ARBA00023098"/>
    </source>
</evidence>
<dbReference type="EMBL" id="CYKH01001708">
    <property type="protein sequence ID" value="CUI14921.1"/>
    <property type="molecule type" value="Genomic_DNA"/>
</dbReference>
<organism evidence="14 15">
    <name type="scientific">Bodo saltans</name>
    <name type="common">Flagellated protozoan</name>
    <dbReference type="NCBI Taxonomy" id="75058"/>
    <lineage>
        <taxon>Eukaryota</taxon>
        <taxon>Discoba</taxon>
        <taxon>Euglenozoa</taxon>
        <taxon>Kinetoplastea</taxon>
        <taxon>Metakinetoplastina</taxon>
        <taxon>Eubodonida</taxon>
        <taxon>Bodonidae</taxon>
        <taxon>Bodo</taxon>
    </lineage>
</organism>
<dbReference type="GO" id="GO:0042761">
    <property type="term" value="P:very long-chain fatty acid biosynthetic process"/>
    <property type="evidence" value="ECO:0007669"/>
    <property type="project" value="TreeGrafter"/>
</dbReference>
<feature type="transmembrane region" description="Helical" evidence="12">
    <location>
        <begin position="276"/>
        <end position="295"/>
    </location>
</feature>
<reference evidence="15" key="1">
    <citation type="submission" date="2015-09" db="EMBL/GenBank/DDBJ databases">
        <authorList>
            <consortium name="Pathogen Informatics"/>
        </authorList>
    </citation>
    <scope>NUCLEOTIDE SEQUENCE [LARGE SCALE GENOMIC DNA]</scope>
    <source>
        <strain evidence="15">Lake Konstanz</strain>
    </source>
</reference>
<evidence type="ECO:0000313" key="15">
    <source>
        <dbReference type="Proteomes" id="UP000051952"/>
    </source>
</evidence>
<keyword evidence="8 12" id="KW-0443">Lipid metabolism</keyword>
<evidence type="ECO:0000256" key="6">
    <source>
        <dbReference type="ARBA" id="ARBA00022832"/>
    </source>
</evidence>
<feature type="compositionally biased region" description="Polar residues" evidence="13">
    <location>
        <begin position="304"/>
        <end position="320"/>
    </location>
</feature>
<feature type="transmembrane region" description="Helical" evidence="12">
    <location>
        <begin position="107"/>
        <end position="130"/>
    </location>
</feature>
<dbReference type="InterPro" id="IPR002076">
    <property type="entry name" value="ELO_fam"/>
</dbReference>
<feature type="transmembrane region" description="Helical" evidence="12">
    <location>
        <begin position="68"/>
        <end position="86"/>
    </location>
</feature>
<evidence type="ECO:0000256" key="9">
    <source>
        <dbReference type="ARBA" id="ARBA00023136"/>
    </source>
</evidence>
<dbReference type="GO" id="GO:0030148">
    <property type="term" value="P:sphingolipid biosynthetic process"/>
    <property type="evidence" value="ECO:0007669"/>
    <property type="project" value="TreeGrafter"/>
</dbReference>
<evidence type="ECO:0000256" key="13">
    <source>
        <dbReference type="SAM" id="MobiDB-lite"/>
    </source>
</evidence>
<dbReference type="PANTHER" id="PTHR11157:SF126">
    <property type="entry name" value="ELONGATION OF VERY LONG CHAIN FATTY ACIDS PROTEIN"/>
    <property type="match status" value="1"/>
</dbReference>
<sequence length="329" mass="36690">FQSLAVAMEFPDAVVTGLASGTYSVFGPAVDAFDTAITTAFPTAMSTINDYFTSVQHPLAARLPLMKASYALFAIAFYAVALLVLFPVGKVLGKRKYRFIGLIHNGFLLALSWYMSTSIAITAVAAGYSLWNNACGVDGPHDWRMAKLMWLFYISKLPEFMDTFLMMLKQNYRQVSFLHLYHHGSVFLMWFYVVTKGPGGEAYWSATLNSAVHVVMYGYYFGTMLFVTGPVRNFLNTFKFFITKGQMTQFVLNCVQSIYDLHIVDRADLLYPADLIQVYFGYMITLLALFGNFLIQNKGKRSPGSASPVSSPNGSPTTASPKVYAKKRN</sequence>
<comment type="similarity">
    <text evidence="2 12">Belongs to the ELO family.</text>
</comment>
<comment type="catalytic activity">
    <reaction evidence="12">
        <text>an acyl-CoA + malonyl-CoA + H(+) = a 3-oxoacyl-CoA + CO2 + CoA</text>
        <dbReference type="Rhea" id="RHEA:50252"/>
        <dbReference type="ChEBI" id="CHEBI:15378"/>
        <dbReference type="ChEBI" id="CHEBI:16526"/>
        <dbReference type="ChEBI" id="CHEBI:57287"/>
        <dbReference type="ChEBI" id="CHEBI:57384"/>
        <dbReference type="ChEBI" id="CHEBI:58342"/>
        <dbReference type="ChEBI" id="CHEBI:90726"/>
    </reaction>
    <physiologicalReaction direction="left-to-right" evidence="12">
        <dbReference type="Rhea" id="RHEA:50253"/>
    </physiologicalReaction>
</comment>
<evidence type="ECO:0000256" key="10">
    <source>
        <dbReference type="ARBA" id="ARBA00023160"/>
    </source>
</evidence>
<evidence type="ECO:0000256" key="4">
    <source>
        <dbReference type="ARBA" id="ARBA00022679"/>
    </source>
</evidence>
<dbReference type="GO" id="GO:0009922">
    <property type="term" value="F:fatty acid elongase activity"/>
    <property type="evidence" value="ECO:0007669"/>
    <property type="project" value="InterPro"/>
</dbReference>
<keyword evidence="3 12" id="KW-0444">Lipid biosynthesis</keyword>
<evidence type="ECO:0000256" key="1">
    <source>
        <dbReference type="ARBA" id="ARBA00004141"/>
    </source>
</evidence>
<feature type="transmembrane region" description="Helical" evidence="12">
    <location>
        <begin position="214"/>
        <end position="235"/>
    </location>
</feature>
<dbReference type="AlphaFoldDB" id="A0A0S4KMP5"/>
<keyword evidence="6 12" id="KW-0276">Fatty acid metabolism</keyword>
<proteinExistence type="inferred from homology"/>
<keyword evidence="15" id="KW-1185">Reference proteome</keyword>
<protein>
    <recommendedName>
        <fullName evidence="11 12">Elongation of fatty acids protein</fullName>
        <ecNumber evidence="12">2.3.1.-</ecNumber>
    </recommendedName>
</protein>
<evidence type="ECO:0000256" key="5">
    <source>
        <dbReference type="ARBA" id="ARBA00022692"/>
    </source>
</evidence>
<keyword evidence="5 12" id="KW-0812">Transmembrane</keyword>
<keyword evidence="4 12" id="KW-0808">Transferase</keyword>
<dbReference type="Proteomes" id="UP000051952">
    <property type="component" value="Unassembled WGS sequence"/>
</dbReference>
<dbReference type="VEuPathDB" id="TriTrypDB:BSAL_19500"/>
<feature type="transmembrane region" description="Helical" evidence="12">
    <location>
        <begin position="175"/>
        <end position="194"/>
    </location>
</feature>
<evidence type="ECO:0000313" key="14">
    <source>
        <dbReference type="EMBL" id="CUI14921.1"/>
    </source>
</evidence>
<comment type="subcellular location">
    <subcellularLocation>
        <location evidence="1">Membrane</location>
        <topology evidence="1">Multi-pass membrane protein</topology>
    </subcellularLocation>
</comment>
<keyword evidence="7 12" id="KW-1133">Transmembrane helix</keyword>
<evidence type="ECO:0000256" key="7">
    <source>
        <dbReference type="ARBA" id="ARBA00022989"/>
    </source>
</evidence>
<dbReference type="GO" id="GO:0034625">
    <property type="term" value="P:fatty acid elongation, monounsaturated fatty acid"/>
    <property type="evidence" value="ECO:0007669"/>
    <property type="project" value="TreeGrafter"/>
</dbReference>
<name>A0A0S4KMP5_BODSA</name>
<dbReference type="GO" id="GO:0005789">
    <property type="term" value="C:endoplasmic reticulum membrane"/>
    <property type="evidence" value="ECO:0007669"/>
    <property type="project" value="TreeGrafter"/>
</dbReference>